<dbReference type="AlphaFoldDB" id="A0A1M4VP07"/>
<dbReference type="OrthoDB" id="281808at2"/>
<dbReference type="Gene3D" id="3.40.630.30">
    <property type="match status" value="1"/>
</dbReference>
<name>A0A1M4VP07_9RHOB</name>
<dbReference type="EMBL" id="FQVK01000006">
    <property type="protein sequence ID" value="SHE70709.1"/>
    <property type="molecule type" value="Genomic_DNA"/>
</dbReference>
<evidence type="ECO:0000256" key="2">
    <source>
        <dbReference type="ARBA" id="ARBA00023315"/>
    </source>
</evidence>
<dbReference type="SUPFAM" id="SSF55729">
    <property type="entry name" value="Acyl-CoA N-acyltransferases (Nat)"/>
    <property type="match status" value="1"/>
</dbReference>
<dbReference type="GO" id="GO:0016747">
    <property type="term" value="F:acyltransferase activity, transferring groups other than amino-acyl groups"/>
    <property type="evidence" value="ECO:0007669"/>
    <property type="project" value="InterPro"/>
</dbReference>
<proteinExistence type="predicted"/>
<protein>
    <submittedName>
        <fullName evidence="4">N-acetylglutamate synthase, GNAT family</fullName>
    </submittedName>
</protein>
<accession>A0A1M4VP07</accession>
<dbReference type="InterPro" id="IPR016181">
    <property type="entry name" value="Acyl_CoA_acyltransferase"/>
</dbReference>
<dbReference type="Pfam" id="PF00583">
    <property type="entry name" value="Acetyltransf_1"/>
    <property type="match status" value="1"/>
</dbReference>
<evidence type="ECO:0000313" key="4">
    <source>
        <dbReference type="EMBL" id="SHE70709.1"/>
    </source>
</evidence>
<dbReference type="RefSeq" id="WP_149775261.1">
    <property type="nucleotide sequence ID" value="NZ_FQVK01000006.1"/>
</dbReference>
<evidence type="ECO:0000313" key="5">
    <source>
        <dbReference type="Proteomes" id="UP000325134"/>
    </source>
</evidence>
<dbReference type="InterPro" id="IPR050832">
    <property type="entry name" value="Bact_Acetyltransf"/>
</dbReference>
<dbReference type="Proteomes" id="UP000325134">
    <property type="component" value="Unassembled WGS sequence"/>
</dbReference>
<dbReference type="CDD" id="cd04301">
    <property type="entry name" value="NAT_SF"/>
    <property type="match status" value="1"/>
</dbReference>
<dbReference type="PANTHER" id="PTHR43877">
    <property type="entry name" value="AMINOALKYLPHOSPHONATE N-ACETYLTRANSFERASE-RELATED-RELATED"/>
    <property type="match status" value="1"/>
</dbReference>
<evidence type="ECO:0000259" key="3">
    <source>
        <dbReference type="PROSITE" id="PS51186"/>
    </source>
</evidence>
<keyword evidence="1" id="KW-0808">Transferase</keyword>
<gene>
    <name evidence="4" type="ORF">SAMN05444279_106165</name>
</gene>
<sequence>MTEITLRPAVLGDADAIRACIRAAYADPAARIPDLPDVAAGLEDDIVQHVAILAEMQGETSGVVIFGPVGRAMMVFNLAVSPAAQGQGLARKLLAQAEAQASRSGCDRLKLTTHRLMQDTRAMYRHLGWNEVAAQGNKVFFEKPL</sequence>
<dbReference type="PANTHER" id="PTHR43877:SF2">
    <property type="entry name" value="AMINOALKYLPHOSPHONATE N-ACETYLTRANSFERASE-RELATED"/>
    <property type="match status" value="1"/>
</dbReference>
<keyword evidence="5" id="KW-1185">Reference proteome</keyword>
<feature type="domain" description="N-acetyltransferase" evidence="3">
    <location>
        <begin position="4"/>
        <end position="145"/>
    </location>
</feature>
<keyword evidence="2" id="KW-0012">Acyltransferase</keyword>
<evidence type="ECO:0000256" key="1">
    <source>
        <dbReference type="ARBA" id="ARBA00022679"/>
    </source>
</evidence>
<dbReference type="InterPro" id="IPR000182">
    <property type="entry name" value="GNAT_dom"/>
</dbReference>
<reference evidence="4 5" key="1">
    <citation type="submission" date="2016-11" db="EMBL/GenBank/DDBJ databases">
        <authorList>
            <person name="Varghese N."/>
            <person name="Submissions S."/>
        </authorList>
    </citation>
    <scope>NUCLEOTIDE SEQUENCE [LARGE SCALE GENOMIC DNA]</scope>
    <source>
        <strain evidence="4 5">DSM 29341</strain>
    </source>
</reference>
<organism evidence="4 5">
    <name type="scientific">Ruegeria intermedia</name>
    <dbReference type="NCBI Taxonomy" id="996115"/>
    <lineage>
        <taxon>Bacteria</taxon>
        <taxon>Pseudomonadati</taxon>
        <taxon>Pseudomonadota</taxon>
        <taxon>Alphaproteobacteria</taxon>
        <taxon>Rhodobacterales</taxon>
        <taxon>Roseobacteraceae</taxon>
        <taxon>Ruegeria</taxon>
    </lineage>
</organism>
<dbReference type="PROSITE" id="PS51186">
    <property type="entry name" value="GNAT"/>
    <property type="match status" value="1"/>
</dbReference>